<name>A0ABU0DS46_9BACI</name>
<evidence type="ECO:0000256" key="4">
    <source>
        <dbReference type="ARBA" id="ARBA00022801"/>
    </source>
</evidence>
<evidence type="ECO:0000256" key="6">
    <source>
        <dbReference type="ARBA" id="ARBA00023080"/>
    </source>
</evidence>
<dbReference type="InterPro" id="IPR029001">
    <property type="entry name" value="ITPase-like_fam"/>
</dbReference>
<dbReference type="PANTHER" id="PTHR11067:SF9">
    <property type="entry name" value="INOSINE TRIPHOSPHATE PYROPHOSPHATASE"/>
    <property type="match status" value="1"/>
</dbReference>
<dbReference type="NCBIfam" id="TIGR00042">
    <property type="entry name" value="RdgB/HAM1 family non-canonical purine NTP pyrophosphatase"/>
    <property type="match status" value="1"/>
</dbReference>
<reference evidence="9 10" key="1">
    <citation type="submission" date="2023-07" db="EMBL/GenBank/DDBJ databases">
        <title>Genomic Encyclopedia of Type Strains, Phase IV (KMG-IV): sequencing the most valuable type-strain genomes for metagenomic binning, comparative biology and taxonomic classification.</title>
        <authorList>
            <person name="Goeker M."/>
        </authorList>
    </citation>
    <scope>NUCLEOTIDE SEQUENCE [LARGE SCALE GENOMIC DNA]</scope>
    <source>
        <strain evidence="9 10">DSM 15448</strain>
    </source>
</reference>
<dbReference type="RefSeq" id="WP_307066655.1">
    <property type="nucleotide sequence ID" value="NZ_JAUSUP010000001.1"/>
</dbReference>
<evidence type="ECO:0000313" key="9">
    <source>
        <dbReference type="EMBL" id="MDQ0351185.1"/>
    </source>
</evidence>
<dbReference type="InterPro" id="IPR020922">
    <property type="entry name" value="dITP/XTP_pyrophosphatase"/>
</dbReference>
<dbReference type="HAMAP" id="MF_01405">
    <property type="entry name" value="Non_canon_purine_NTPase"/>
    <property type="match status" value="1"/>
</dbReference>
<comment type="catalytic activity">
    <reaction evidence="7">
        <text>ITP + H2O = IMP + diphosphate + H(+)</text>
        <dbReference type="Rhea" id="RHEA:29399"/>
        <dbReference type="ChEBI" id="CHEBI:15377"/>
        <dbReference type="ChEBI" id="CHEBI:15378"/>
        <dbReference type="ChEBI" id="CHEBI:33019"/>
        <dbReference type="ChEBI" id="CHEBI:58053"/>
        <dbReference type="ChEBI" id="CHEBI:61402"/>
        <dbReference type="EC" id="3.6.1.66"/>
    </reaction>
</comment>
<comment type="catalytic activity">
    <reaction evidence="7">
        <text>XTP + H2O = XMP + diphosphate + H(+)</text>
        <dbReference type="Rhea" id="RHEA:28610"/>
        <dbReference type="ChEBI" id="CHEBI:15377"/>
        <dbReference type="ChEBI" id="CHEBI:15378"/>
        <dbReference type="ChEBI" id="CHEBI:33019"/>
        <dbReference type="ChEBI" id="CHEBI:57464"/>
        <dbReference type="ChEBI" id="CHEBI:61314"/>
        <dbReference type="EC" id="3.6.1.66"/>
    </reaction>
</comment>
<organism evidence="9 10">
    <name type="scientific">Alkalibacillus filiformis</name>
    <dbReference type="NCBI Taxonomy" id="200990"/>
    <lineage>
        <taxon>Bacteria</taxon>
        <taxon>Bacillati</taxon>
        <taxon>Bacillota</taxon>
        <taxon>Bacilli</taxon>
        <taxon>Bacillales</taxon>
        <taxon>Bacillaceae</taxon>
        <taxon>Alkalibacillus</taxon>
    </lineage>
</organism>
<dbReference type="GO" id="GO:0036220">
    <property type="term" value="F:ITP diphosphatase activity"/>
    <property type="evidence" value="ECO:0007669"/>
    <property type="project" value="UniProtKB-EC"/>
</dbReference>
<evidence type="ECO:0000256" key="2">
    <source>
        <dbReference type="ARBA" id="ARBA00022723"/>
    </source>
</evidence>
<dbReference type="PANTHER" id="PTHR11067">
    <property type="entry name" value="INOSINE TRIPHOSPHATE PYROPHOSPHATASE/HAM1 PROTEIN"/>
    <property type="match status" value="1"/>
</dbReference>
<sequence>MKTIYVATTNKGKIKEFEQILSGLSIKIESLQDHVANMEDVEETGETFEENAVLKAETYATRHNLPVIADDSGLEINALNGEPGVYSARYAGEEKSDDANIEKVLAKLDEKKADDRSAAFVCVMAYAEPGEEALTTKGKCHGTITNERQGSEGFGYDPIFKPTGYSQTLSELGPSVKNEISHRRMALNDMVNVLTEKVSG</sequence>
<feature type="active site" description="Proton acceptor" evidence="7">
    <location>
        <position position="71"/>
    </location>
</feature>
<evidence type="ECO:0000313" key="10">
    <source>
        <dbReference type="Proteomes" id="UP001236723"/>
    </source>
</evidence>
<dbReference type="NCBIfam" id="NF011397">
    <property type="entry name" value="PRK14822.1"/>
    <property type="match status" value="1"/>
</dbReference>
<comment type="subunit">
    <text evidence="7">Homodimer.</text>
</comment>
<keyword evidence="10" id="KW-1185">Reference proteome</keyword>
<comment type="cofactor">
    <cofactor evidence="7">
        <name>Mg(2+)</name>
        <dbReference type="ChEBI" id="CHEBI:18420"/>
    </cofactor>
    <text evidence="7">Binds 1 Mg(2+) ion per subunit.</text>
</comment>
<dbReference type="CDD" id="cd00515">
    <property type="entry name" value="HAM1"/>
    <property type="match status" value="1"/>
</dbReference>
<keyword evidence="4 7" id="KW-0378">Hydrolase</keyword>
<evidence type="ECO:0000256" key="3">
    <source>
        <dbReference type="ARBA" id="ARBA00022741"/>
    </source>
</evidence>
<dbReference type="InterPro" id="IPR002637">
    <property type="entry name" value="RdgB/HAM1"/>
</dbReference>
<comment type="similarity">
    <text evidence="1 7 8">Belongs to the HAM1 NTPase family.</text>
</comment>
<feature type="binding site" evidence="7">
    <location>
        <position position="71"/>
    </location>
    <ligand>
        <name>Mg(2+)</name>
        <dbReference type="ChEBI" id="CHEBI:18420"/>
    </ligand>
</feature>
<comment type="catalytic activity">
    <reaction evidence="7">
        <text>dITP + H2O = dIMP + diphosphate + H(+)</text>
        <dbReference type="Rhea" id="RHEA:28342"/>
        <dbReference type="ChEBI" id="CHEBI:15377"/>
        <dbReference type="ChEBI" id="CHEBI:15378"/>
        <dbReference type="ChEBI" id="CHEBI:33019"/>
        <dbReference type="ChEBI" id="CHEBI:61194"/>
        <dbReference type="ChEBI" id="CHEBI:61382"/>
        <dbReference type="EC" id="3.6.1.66"/>
    </reaction>
</comment>
<dbReference type="Proteomes" id="UP001236723">
    <property type="component" value="Unassembled WGS sequence"/>
</dbReference>
<evidence type="ECO:0000256" key="5">
    <source>
        <dbReference type="ARBA" id="ARBA00022842"/>
    </source>
</evidence>
<gene>
    <name evidence="9" type="ORF">J2R98_000988</name>
</gene>
<protein>
    <recommendedName>
        <fullName evidence="7">dITP/XTP pyrophosphatase</fullName>
        <ecNumber evidence="7">3.6.1.66</ecNumber>
    </recommendedName>
    <alternativeName>
        <fullName evidence="7">Non-canonical purine NTP pyrophosphatase</fullName>
    </alternativeName>
    <alternativeName>
        <fullName evidence="7">Non-standard purine NTP pyrophosphatase</fullName>
    </alternativeName>
    <alternativeName>
        <fullName evidence="7">Nucleoside-triphosphate diphosphatase</fullName>
    </alternativeName>
    <alternativeName>
        <fullName evidence="7">Nucleoside-triphosphate pyrophosphatase</fullName>
        <shortName evidence="7">NTPase</shortName>
    </alternativeName>
</protein>
<comment type="caution">
    <text evidence="9">The sequence shown here is derived from an EMBL/GenBank/DDBJ whole genome shotgun (WGS) entry which is preliminary data.</text>
</comment>
<dbReference type="EMBL" id="JAUSUP010000001">
    <property type="protein sequence ID" value="MDQ0351185.1"/>
    <property type="molecule type" value="Genomic_DNA"/>
</dbReference>
<feature type="binding site" evidence="7">
    <location>
        <position position="72"/>
    </location>
    <ligand>
        <name>substrate</name>
    </ligand>
</feature>
<evidence type="ECO:0000256" key="7">
    <source>
        <dbReference type="HAMAP-Rule" id="MF_01405"/>
    </source>
</evidence>
<keyword evidence="5 7" id="KW-0460">Magnesium</keyword>
<feature type="binding site" evidence="7">
    <location>
        <begin position="154"/>
        <end position="157"/>
    </location>
    <ligand>
        <name>substrate</name>
    </ligand>
</feature>
<keyword evidence="3 7" id="KW-0547">Nucleotide-binding</keyword>
<dbReference type="Pfam" id="PF01725">
    <property type="entry name" value="Ham1p_like"/>
    <property type="match status" value="1"/>
</dbReference>
<accession>A0ABU0DS46</accession>
<feature type="binding site" evidence="7">
    <location>
        <begin position="8"/>
        <end position="13"/>
    </location>
    <ligand>
        <name>substrate</name>
    </ligand>
</feature>
<dbReference type="SUPFAM" id="SSF52972">
    <property type="entry name" value="ITPase-like"/>
    <property type="match status" value="1"/>
</dbReference>
<dbReference type="EC" id="3.6.1.66" evidence="7"/>
<evidence type="ECO:0000256" key="8">
    <source>
        <dbReference type="RuleBase" id="RU003781"/>
    </source>
</evidence>
<feature type="binding site" evidence="7">
    <location>
        <position position="177"/>
    </location>
    <ligand>
        <name>substrate</name>
    </ligand>
</feature>
<feature type="binding site" evidence="7">
    <location>
        <position position="42"/>
    </location>
    <ligand>
        <name>Mg(2+)</name>
        <dbReference type="ChEBI" id="CHEBI:18420"/>
    </ligand>
</feature>
<comment type="function">
    <text evidence="7">Pyrophosphatase that catalyzes the hydrolysis of nucleoside triphosphates to their monophosphate derivatives, with a high preference for the non-canonical purine nucleotides XTP (xanthosine triphosphate), dITP (deoxyinosine triphosphate) and ITP. Seems to function as a house-cleaning enzyme that removes non-canonical purine nucleotides from the nucleotide pool, thus preventing their incorporation into DNA/RNA and avoiding chromosomal lesions.</text>
</comment>
<keyword evidence="6 7" id="KW-0546">Nucleotide metabolism</keyword>
<keyword evidence="2 7" id="KW-0479">Metal-binding</keyword>
<evidence type="ECO:0000256" key="1">
    <source>
        <dbReference type="ARBA" id="ARBA00008023"/>
    </source>
</evidence>
<proteinExistence type="inferred from homology"/>
<dbReference type="Gene3D" id="3.90.950.10">
    <property type="match status" value="1"/>
</dbReference>
<feature type="binding site" evidence="7">
    <location>
        <begin position="182"/>
        <end position="183"/>
    </location>
    <ligand>
        <name>substrate</name>
    </ligand>
</feature>